<evidence type="ECO:0000256" key="4">
    <source>
        <dbReference type="ARBA" id="ARBA00023277"/>
    </source>
</evidence>
<keyword evidence="4" id="KW-0119">Carbohydrate metabolism</keyword>
<organism evidence="6 7">
    <name type="scientific">Flaviramulus basaltis</name>
    <dbReference type="NCBI Taxonomy" id="369401"/>
    <lineage>
        <taxon>Bacteria</taxon>
        <taxon>Pseudomonadati</taxon>
        <taxon>Bacteroidota</taxon>
        <taxon>Flavobacteriia</taxon>
        <taxon>Flavobacteriales</taxon>
        <taxon>Flavobacteriaceae</taxon>
        <taxon>Flaviramulus</taxon>
    </lineage>
</organism>
<accession>A0A1K2IQS7</accession>
<dbReference type="GO" id="GO:0045493">
    <property type="term" value="P:xylan catabolic process"/>
    <property type="evidence" value="ECO:0007669"/>
    <property type="project" value="UniProtKB-KW"/>
</dbReference>
<evidence type="ECO:0000256" key="5">
    <source>
        <dbReference type="ARBA" id="ARBA00023295"/>
    </source>
</evidence>
<dbReference type="SUPFAM" id="SSF75005">
    <property type="entry name" value="Arabinanase/levansucrase/invertase"/>
    <property type="match status" value="2"/>
</dbReference>
<dbReference type="RefSeq" id="WP_072403140.1">
    <property type="nucleotide sequence ID" value="NZ_FPKV01000003.1"/>
</dbReference>
<dbReference type="CDD" id="cd18828">
    <property type="entry name" value="GH43_BT3675-like"/>
    <property type="match status" value="1"/>
</dbReference>
<evidence type="ECO:0000313" key="6">
    <source>
        <dbReference type="EMBL" id="SFZ94067.1"/>
    </source>
</evidence>
<name>A0A1K2IQS7_9FLAO</name>
<evidence type="ECO:0000256" key="2">
    <source>
        <dbReference type="ARBA" id="ARBA00022651"/>
    </source>
</evidence>
<comment type="similarity">
    <text evidence="1">Belongs to the glycosyl hydrolase 43 family.</text>
</comment>
<sequence length="649" mass="74042">MKSQLIKSCLFFVIIIACFSSCKLNKSKILNNKEYESYLFTYFIGNSPGEEAIRYALSKDGYNYFALNNNKPIVDSKDISNSGGVRDPHILRSEDGEMFYMVVTDLYVPEQGWNNYAMVLMKSTDLINWTASKINIPEMYPEAFGNIDRVWAPQTIYDKESKRYMVYWSMHTENNPDIIYYAFANEDFTSFETTPKQLYFSPTNSACIDGDIIYQNGQYHLFFKNEDNSQKGIMQAVSNNLTEGYIELKGNADQTTEAVEGSSVFKLINSETYILMYDMYMKGAYQFAESTDLKQFKVVDNAISMDFHPRHGTVIPITKEEEQALLDKWGGINENYFSLPTKKVAALPNDKNPVLDGFYADPEIIYSQKDKKYYLYPTSDGFTNWSGTYFKAFSSTDLVSWKDEGVILDLKKDVSWADKNAWAPTMIEKKIGDTYKYFYYFTAAQKIGVAVSNSPTGPFVDSGKPLISSPPKEFTGGGQEIDPDIFADPISGKNYLYWGNGYLACVELNDDMISIKENTIKLMTPDATFREGAEVFFRNGIYYFLWSEDDTRSPDYRVRYAMSNSPIGELIIPENNLILAKNTENEIYGTGHNSVIQTPNTNEWHIVYHRFNRPKGITMGNAAGYNREVCIDVLEFNEDGSIKPIVPII</sequence>
<dbReference type="PANTHER" id="PTHR43772:SF2">
    <property type="entry name" value="PUTATIVE (AFU_ORTHOLOGUE AFUA_2G04480)-RELATED"/>
    <property type="match status" value="1"/>
</dbReference>
<dbReference type="PANTHER" id="PTHR43772">
    <property type="entry name" value="ENDO-1,4-BETA-XYLANASE"/>
    <property type="match status" value="1"/>
</dbReference>
<evidence type="ECO:0000313" key="7">
    <source>
        <dbReference type="Proteomes" id="UP000182544"/>
    </source>
</evidence>
<dbReference type="GO" id="GO:0004553">
    <property type="term" value="F:hydrolase activity, hydrolyzing O-glycosyl compounds"/>
    <property type="evidence" value="ECO:0007669"/>
    <property type="project" value="InterPro"/>
</dbReference>
<reference evidence="6 7" key="1">
    <citation type="submission" date="2016-10" db="EMBL/GenBank/DDBJ databases">
        <authorList>
            <person name="de Groot N.N."/>
        </authorList>
    </citation>
    <scope>NUCLEOTIDE SEQUENCE [LARGE SCALE GENOMIC DNA]</scope>
    <source>
        <strain evidence="6 7">DSM 18180</strain>
    </source>
</reference>
<dbReference type="Pfam" id="PF04616">
    <property type="entry name" value="Glyco_hydro_43"/>
    <property type="match status" value="2"/>
</dbReference>
<dbReference type="Gene3D" id="2.115.10.20">
    <property type="entry name" value="Glycosyl hydrolase domain, family 43"/>
    <property type="match status" value="2"/>
</dbReference>
<dbReference type="InterPro" id="IPR023296">
    <property type="entry name" value="Glyco_hydro_beta-prop_sf"/>
</dbReference>
<dbReference type="AlphaFoldDB" id="A0A1K2IQS7"/>
<dbReference type="InterPro" id="IPR052176">
    <property type="entry name" value="Glycosyl_Hydrlase_43_Enz"/>
</dbReference>
<dbReference type="EMBL" id="FPKV01000003">
    <property type="protein sequence ID" value="SFZ94067.1"/>
    <property type="molecule type" value="Genomic_DNA"/>
</dbReference>
<dbReference type="InterPro" id="IPR006710">
    <property type="entry name" value="Glyco_hydro_43"/>
</dbReference>
<dbReference type="Proteomes" id="UP000182544">
    <property type="component" value="Unassembled WGS sequence"/>
</dbReference>
<keyword evidence="2" id="KW-0624">Polysaccharide degradation</keyword>
<proteinExistence type="inferred from homology"/>
<gene>
    <name evidence="6" type="ORF">SAMN05428642_103546</name>
</gene>
<dbReference type="OrthoDB" id="9763933at2"/>
<evidence type="ECO:0000256" key="1">
    <source>
        <dbReference type="ARBA" id="ARBA00009865"/>
    </source>
</evidence>
<keyword evidence="2" id="KW-0858">Xylan degradation</keyword>
<keyword evidence="3 6" id="KW-0378">Hydrolase</keyword>
<keyword evidence="7" id="KW-1185">Reference proteome</keyword>
<dbReference type="CDD" id="cd08983">
    <property type="entry name" value="GH43_Bt3655-like"/>
    <property type="match status" value="1"/>
</dbReference>
<dbReference type="STRING" id="369401.SAMN05428642_103546"/>
<evidence type="ECO:0000256" key="3">
    <source>
        <dbReference type="ARBA" id="ARBA00022801"/>
    </source>
</evidence>
<keyword evidence="5" id="KW-0326">Glycosidase</keyword>
<protein>
    <submittedName>
        <fullName evidence="6">Glycosyl hydrolases family 43</fullName>
    </submittedName>
</protein>
<dbReference type="PROSITE" id="PS51257">
    <property type="entry name" value="PROKAR_LIPOPROTEIN"/>
    <property type="match status" value="1"/>
</dbReference>